<comment type="caution">
    <text evidence="1">The sequence shown here is derived from an EMBL/GenBank/DDBJ whole genome shotgun (WGS) entry which is preliminary data.</text>
</comment>
<dbReference type="OrthoDB" id="4883757at2759"/>
<gene>
    <name evidence="1" type="ORF">FBEOM_5426</name>
</gene>
<accession>A0A9P5AMN4</accession>
<dbReference type="EMBL" id="PVQB02000232">
    <property type="protein sequence ID" value="KAF4340642.1"/>
    <property type="molecule type" value="Genomic_DNA"/>
</dbReference>
<dbReference type="Proteomes" id="UP000730481">
    <property type="component" value="Unassembled WGS sequence"/>
</dbReference>
<reference evidence="1" key="1">
    <citation type="journal article" date="2017" name="Mycologia">
        <title>Fusarium algeriense, sp. nov., a novel toxigenic crown rot pathogen of durum wheat from Algeria is nested in the Fusarium burgessii species complex.</title>
        <authorList>
            <person name="Laraba I."/>
            <person name="Keddad A."/>
            <person name="Boureghda H."/>
            <person name="Abdallah N."/>
            <person name="Vaughan M.M."/>
            <person name="Proctor R.H."/>
            <person name="Busman M."/>
            <person name="O'Donnell K."/>
        </authorList>
    </citation>
    <scope>NUCLEOTIDE SEQUENCE</scope>
    <source>
        <strain evidence="1">NRRL 25174</strain>
    </source>
</reference>
<evidence type="ECO:0000313" key="1">
    <source>
        <dbReference type="EMBL" id="KAF4340642.1"/>
    </source>
</evidence>
<protein>
    <submittedName>
        <fullName evidence="1">Uncharacterized protein</fullName>
    </submittedName>
</protein>
<name>A0A9P5AMN4_9HYPO</name>
<sequence length="454" mass="51367">MPRQSHLQKAMNKLNVDDSLALVNAFSGDPTVARCHRARTNPLNYLSRTFKYAVTLLSVMFDTGCVISGSRALDFFVPGSASRDSDWDFYVPGYKESVADMMSALSLCGVTWELNADRIASDFLRDGRVEVQSNVLDAFSSWISPGMETGILNETVHEIVVAFMRMRSSIPRAGRYIISRDHCNDIIIEPNVDEEECFIEGLTGYETSSGEPFSMICGSIQTPQGAQSVQLIIGCHYRGIRSCLSFIKEFYASHVQCFIGGWCAAHMYYHHASSRDAAVWGGKHNTKAIEKAIEKYRDRGFSFHDATYAEPSIRRFKDMNSMFLDYGDVYRSFLRKSNLEMFDKWISERRQNIEAIHWVEFGNGIKEIHSPFEICSRSRTSFAEARYKLPMCHLRRLADIITLNTAASDTMRSKEFFSSVRKTIAGADWHVTGVADSGCVYNALHDASPWSWVM</sequence>
<proteinExistence type="predicted"/>
<reference evidence="1" key="2">
    <citation type="submission" date="2020-02" db="EMBL/GenBank/DDBJ databases">
        <title>Identification and distribution of gene clusters putatively required for synthesis of sphingolipid metabolism inhibitors in phylogenetically diverse species of the filamentous fungus Fusarium.</title>
        <authorList>
            <person name="Kim H.-S."/>
            <person name="Busman M."/>
            <person name="Brown D.W."/>
            <person name="Divon H."/>
            <person name="Uhlig S."/>
            <person name="Proctor R.H."/>
        </authorList>
    </citation>
    <scope>NUCLEOTIDE SEQUENCE</scope>
    <source>
        <strain evidence="1">NRRL 25174</strain>
    </source>
</reference>
<evidence type="ECO:0000313" key="2">
    <source>
        <dbReference type="Proteomes" id="UP000730481"/>
    </source>
</evidence>
<dbReference type="AlphaFoldDB" id="A0A9P5AMN4"/>
<keyword evidence="2" id="KW-1185">Reference proteome</keyword>
<organism evidence="1 2">
    <name type="scientific">Fusarium beomiforme</name>
    <dbReference type="NCBI Taxonomy" id="44412"/>
    <lineage>
        <taxon>Eukaryota</taxon>
        <taxon>Fungi</taxon>
        <taxon>Dikarya</taxon>
        <taxon>Ascomycota</taxon>
        <taxon>Pezizomycotina</taxon>
        <taxon>Sordariomycetes</taxon>
        <taxon>Hypocreomycetidae</taxon>
        <taxon>Hypocreales</taxon>
        <taxon>Nectriaceae</taxon>
        <taxon>Fusarium</taxon>
        <taxon>Fusarium burgessii species complex</taxon>
    </lineage>
</organism>